<dbReference type="InterPro" id="IPR000210">
    <property type="entry name" value="BTB/POZ_dom"/>
</dbReference>
<dbReference type="CDD" id="cd18316">
    <property type="entry name" value="BTB_POZ_KCTD-like"/>
    <property type="match status" value="1"/>
</dbReference>
<evidence type="ECO:0000259" key="1">
    <source>
        <dbReference type="SMART" id="SM00225"/>
    </source>
</evidence>
<organism evidence="2 3">
    <name type="scientific">Cryptosporidium muris (strain RN66)</name>
    <dbReference type="NCBI Taxonomy" id="441375"/>
    <lineage>
        <taxon>Eukaryota</taxon>
        <taxon>Sar</taxon>
        <taxon>Alveolata</taxon>
        <taxon>Apicomplexa</taxon>
        <taxon>Conoidasida</taxon>
        <taxon>Coccidia</taxon>
        <taxon>Eucoccidiorida</taxon>
        <taxon>Eimeriorina</taxon>
        <taxon>Cryptosporidiidae</taxon>
        <taxon>Cryptosporidium</taxon>
    </lineage>
</organism>
<dbReference type="Gene3D" id="3.30.710.10">
    <property type="entry name" value="Potassium Channel Kv1.1, Chain A"/>
    <property type="match status" value="1"/>
</dbReference>
<evidence type="ECO:0000313" key="3">
    <source>
        <dbReference type="Proteomes" id="UP000001460"/>
    </source>
</evidence>
<dbReference type="GO" id="GO:0051260">
    <property type="term" value="P:protein homooligomerization"/>
    <property type="evidence" value="ECO:0007669"/>
    <property type="project" value="InterPro"/>
</dbReference>
<dbReference type="GO" id="GO:0034220">
    <property type="term" value="P:monoatomic ion transmembrane transport"/>
    <property type="evidence" value="ECO:0007669"/>
    <property type="project" value="UniProtKB-KW"/>
</dbReference>
<keyword evidence="2" id="KW-0406">Ion transport</keyword>
<dbReference type="InterPro" id="IPR011333">
    <property type="entry name" value="SKP1/BTB/POZ_sf"/>
</dbReference>
<keyword evidence="2" id="KW-0813">Transport</keyword>
<accession>B6AB43</accession>
<dbReference type="Pfam" id="PF02214">
    <property type="entry name" value="BTB_2"/>
    <property type="match status" value="1"/>
</dbReference>
<dbReference type="OrthoDB" id="2414723at2759"/>
<protein>
    <submittedName>
        <fullName evidence="2">Potassium channel tetramerisation domain-containing protein</fullName>
    </submittedName>
</protein>
<dbReference type="RefSeq" id="XP_002139944.1">
    <property type="nucleotide sequence ID" value="XM_002139908.1"/>
</dbReference>
<dbReference type="Proteomes" id="UP000001460">
    <property type="component" value="Unassembled WGS sequence"/>
</dbReference>
<dbReference type="EMBL" id="DS989727">
    <property type="protein sequence ID" value="EEA05595.1"/>
    <property type="molecule type" value="Genomic_DNA"/>
</dbReference>
<keyword evidence="3" id="KW-1185">Reference proteome</keyword>
<dbReference type="InterPro" id="IPR003131">
    <property type="entry name" value="T1-type_BTB"/>
</dbReference>
<feature type="domain" description="BTB" evidence="1">
    <location>
        <begin position="4"/>
        <end position="102"/>
    </location>
</feature>
<dbReference type="PANTHER" id="PTHR11145">
    <property type="entry name" value="BTB/POZ DOMAIN-CONTAINING ADAPTER FOR CUL3-MEDIATED RHOA DEGRADATION PROTEIN FAMILY MEMBER"/>
    <property type="match status" value="1"/>
</dbReference>
<dbReference type="VEuPathDB" id="CryptoDB:CMU_026020"/>
<sequence>MNEKRIRVNVGGIVYETTKETLVSSYGGASYFSICLSENNKEEIFVDRNGQLFQYILDYLRTGSIVSIPEKIHILRGLILEADFYLLEPLSNALTRKLEQIIIERNIGNFPTSNLLFSKKEEPELISDQLFHDQTNNSFDSKNPNQLCKKCSHYYLKTHENSTNQMPIFSLNEDF</sequence>
<dbReference type="SMART" id="SM00225">
    <property type="entry name" value="BTB"/>
    <property type="match status" value="1"/>
</dbReference>
<dbReference type="SUPFAM" id="SSF54695">
    <property type="entry name" value="POZ domain"/>
    <property type="match status" value="1"/>
</dbReference>
<dbReference type="STRING" id="441375.B6AB43"/>
<reference evidence="2" key="1">
    <citation type="submission" date="2008-06" db="EMBL/GenBank/DDBJ databases">
        <authorList>
            <person name="Lorenzi H."/>
            <person name="Inman J."/>
            <person name="Miller J."/>
            <person name="Schobel S."/>
            <person name="Amedeo P."/>
            <person name="Caler E.V."/>
            <person name="da Silva J."/>
        </authorList>
    </citation>
    <scope>NUCLEOTIDE SEQUENCE [LARGE SCALE GENOMIC DNA]</scope>
    <source>
        <strain evidence="2">RN66</strain>
    </source>
</reference>
<proteinExistence type="predicted"/>
<dbReference type="AlphaFoldDB" id="B6AB43"/>
<dbReference type="GeneID" id="6995179"/>
<dbReference type="eggNOG" id="KOG2716">
    <property type="taxonomic scope" value="Eukaryota"/>
</dbReference>
<name>B6AB43_CRYMR</name>
<dbReference type="InterPro" id="IPR045068">
    <property type="entry name" value="BACURD1-3"/>
</dbReference>
<gene>
    <name evidence="2" type="ORF">CMU_026020</name>
</gene>
<evidence type="ECO:0000313" key="2">
    <source>
        <dbReference type="EMBL" id="EEA05595.1"/>
    </source>
</evidence>
<dbReference type="PANTHER" id="PTHR11145:SF8">
    <property type="entry name" value="RE57120P"/>
    <property type="match status" value="1"/>
</dbReference>
<keyword evidence="2" id="KW-0407">Ion channel</keyword>